<dbReference type="PANTHER" id="PTHR22916:SF3">
    <property type="entry name" value="UDP-GLCNAC:BETAGAL BETA-1,3-N-ACETYLGLUCOSAMINYLTRANSFERASE-LIKE PROTEIN 1"/>
    <property type="match status" value="1"/>
</dbReference>
<evidence type="ECO:0000259" key="1">
    <source>
        <dbReference type="Pfam" id="PF00535"/>
    </source>
</evidence>
<dbReference type="Gene3D" id="3.90.550.10">
    <property type="entry name" value="Spore Coat Polysaccharide Biosynthesis Protein SpsA, Chain A"/>
    <property type="match status" value="1"/>
</dbReference>
<proteinExistence type="predicted"/>
<dbReference type="GO" id="GO:0016758">
    <property type="term" value="F:hexosyltransferase activity"/>
    <property type="evidence" value="ECO:0007669"/>
    <property type="project" value="UniProtKB-ARBA"/>
</dbReference>
<evidence type="ECO:0000313" key="3">
    <source>
        <dbReference type="Proteomes" id="UP001198461"/>
    </source>
</evidence>
<protein>
    <submittedName>
        <fullName evidence="2">Glycosyltransferase</fullName>
    </submittedName>
</protein>
<dbReference type="AlphaFoldDB" id="A0AAW4SVQ6"/>
<dbReference type="Proteomes" id="UP001198461">
    <property type="component" value="Unassembled WGS sequence"/>
</dbReference>
<dbReference type="EMBL" id="JAIWYE010000013">
    <property type="protein sequence ID" value="MCA4703199.1"/>
    <property type="molecule type" value="Genomic_DNA"/>
</dbReference>
<comment type="caution">
    <text evidence="2">The sequence shown here is derived from an EMBL/GenBank/DDBJ whole genome shotgun (WGS) entry which is preliminary data.</text>
</comment>
<reference evidence="2" key="1">
    <citation type="submission" date="2023-08" db="EMBL/GenBank/DDBJ databases">
        <title>Mucin Metabolism Genes Underlie the Key Renovations of Bacteroides xylanisolvens Genomes in Captive Great Apes.</title>
        <authorList>
            <person name="Nishida A.H."/>
        </authorList>
    </citation>
    <scope>NUCLEOTIDE SEQUENCE</scope>
    <source>
        <strain evidence="2">P13.H9</strain>
    </source>
</reference>
<dbReference type="Pfam" id="PF00535">
    <property type="entry name" value="Glycos_transf_2"/>
    <property type="match status" value="1"/>
</dbReference>
<feature type="domain" description="Glycosyltransferase 2-like" evidence="1">
    <location>
        <begin position="4"/>
        <end position="143"/>
    </location>
</feature>
<dbReference type="CDD" id="cd06433">
    <property type="entry name" value="GT_2_WfgS_like"/>
    <property type="match status" value="1"/>
</dbReference>
<dbReference type="SUPFAM" id="SSF53448">
    <property type="entry name" value="Nucleotide-diphospho-sugar transferases"/>
    <property type="match status" value="1"/>
</dbReference>
<dbReference type="InterPro" id="IPR029044">
    <property type="entry name" value="Nucleotide-diphossugar_trans"/>
</dbReference>
<sequence>MKVSIITSCFNRAATIRDAIESVLAQDYNNIEFIVVDGASTDGSLEIVREYEDRISTIISEPDHGMYEAINKGIRVATGDVIGLLHSDDFFYDNGVVSRIAERMKITRADFLYGDGLFVDSNNTDKVVRNWIGGSYRLWKVRHGWLPLHPTCYIRREVVNRLGLYNESYKIAADSDLLLRYLITGGLTTTYLGEYIVKMRMGGLSTDSAKRKKMWDEDIRVYASHGMAPTLTKLEKMAWKVPQFVLALLKR</sequence>
<name>A0AAW4SVQ6_9BACE</name>
<gene>
    <name evidence="2" type="ORF">LD004_06180</name>
</gene>
<organism evidence="2 3">
    <name type="scientific">Bacteroides xylanisolvens</name>
    <dbReference type="NCBI Taxonomy" id="371601"/>
    <lineage>
        <taxon>Bacteria</taxon>
        <taxon>Pseudomonadati</taxon>
        <taxon>Bacteroidota</taxon>
        <taxon>Bacteroidia</taxon>
        <taxon>Bacteroidales</taxon>
        <taxon>Bacteroidaceae</taxon>
        <taxon>Bacteroides</taxon>
    </lineage>
</organism>
<accession>A0AAW4SVQ6</accession>
<evidence type="ECO:0000313" key="2">
    <source>
        <dbReference type="EMBL" id="MCA4703199.1"/>
    </source>
</evidence>
<dbReference type="InterPro" id="IPR001173">
    <property type="entry name" value="Glyco_trans_2-like"/>
</dbReference>
<dbReference type="PANTHER" id="PTHR22916">
    <property type="entry name" value="GLYCOSYLTRANSFERASE"/>
    <property type="match status" value="1"/>
</dbReference>
<dbReference type="RefSeq" id="WP_225450846.1">
    <property type="nucleotide sequence ID" value="NZ_DAWCUS010000011.1"/>
</dbReference>